<name>A0A023G3B5_AMBTT</name>
<evidence type="ECO:0000256" key="1">
    <source>
        <dbReference type="SAM" id="SignalP"/>
    </source>
</evidence>
<organism evidence="2">
    <name type="scientific">Amblyomma triste</name>
    <name type="common">Neotropical tick</name>
    <dbReference type="NCBI Taxonomy" id="251400"/>
    <lineage>
        <taxon>Eukaryota</taxon>
        <taxon>Metazoa</taxon>
        <taxon>Ecdysozoa</taxon>
        <taxon>Arthropoda</taxon>
        <taxon>Chelicerata</taxon>
        <taxon>Arachnida</taxon>
        <taxon>Acari</taxon>
        <taxon>Parasitiformes</taxon>
        <taxon>Ixodida</taxon>
        <taxon>Ixodoidea</taxon>
        <taxon>Ixodidae</taxon>
        <taxon>Amblyomminae</taxon>
        <taxon>Amblyomma</taxon>
    </lineage>
</organism>
<feature type="signal peptide" evidence="1">
    <location>
        <begin position="1"/>
        <end position="21"/>
    </location>
</feature>
<proteinExistence type="evidence at transcript level"/>
<dbReference type="InterPro" id="IPR012674">
    <property type="entry name" value="Calycin"/>
</dbReference>
<keyword evidence="1" id="KW-0732">Signal</keyword>
<dbReference type="EMBL" id="GBBM01007226">
    <property type="protein sequence ID" value="JAC28192.1"/>
    <property type="molecule type" value="mRNA"/>
</dbReference>
<evidence type="ECO:0000313" key="2">
    <source>
        <dbReference type="EMBL" id="JAC28192.1"/>
    </source>
</evidence>
<feature type="non-terminal residue" evidence="2">
    <location>
        <position position="229"/>
    </location>
</feature>
<dbReference type="Gene3D" id="2.40.128.20">
    <property type="match status" value="1"/>
</dbReference>
<accession>A0A023G3B5</accession>
<feature type="chain" id="PRO_5001516198" evidence="1">
    <location>
        <begin position="22"/>
        <end position="229"/>
    </location>
</feature>
<sequence length="229" mass="25870">MSMNWTFCFFLLCAWWTCSEATINFIPSKDIRKNDRKPPGQDERTKETNVKKLLGKQVLPLLALWGRRQSLQHGVTTCWKSTYLSEDAGIFTHNLTFRDREKNERDGTWPPNHLTVSYRWDNGNIHVVTSVEGTSGETESSTSMDAGQQMVSGTISGLWEVLGANNNCFLVKLPGKNGNGPCLVWAQQKRVDPASIPCLSLFNTNNVKCPENGEFLYSFLNPPHLIRCE</sequence>
<reference evidence="2" key="1">
    <citation type="submission" date="2014-03" db="EMBL/GenBank/DDBJ databases">
        <title>The sialotranscriptome of Amblyomma triste, Amblyomma parvum and Amblyomma cajennense ticks, uncovered by 454-based RNA-seq.</title>
        <authorList>
            <person name="Garcia G.R."/>
            <person name="Gardinassi L.G."/>
            <person name="Ribeiro J.M."/>
            <person name="Anatriello E."/>
            <person name="Ferreira B.R."/>
            <person name="Moreira H.N."/>
            <person name="Mafra C."/>
            <person name="Olegario M.M."/>
            <person name="Szabo P.J."/>
            <person name="Miranda-Santos I.K."/>
            <person name="Maruyama S.R."/>
        </authorList>
    </citation>
    <scope>NUCLEOTIDE SEQUENCE</scope>
    <source>
        <strain evidence="2">Mato Grasso do Sul</strain>
        <tissue evidence="2">Salivary glands</tissue>
    </source>
</reference>
<protein>
    <submittedName>
        <fullName evidence="2">Putative secreted protein</fullName>
    </submittedName>
</protein>
<dbReference type="AlphaFoldDB" id="A0A023G3B5"/>